<dbReference type="OrthoDB" id="3529747at2"/>
<dbReference type="AlphaFoldDB" id="A0A1D3DS86"/>
<dbReference type="STRING" id="1306406.J116_012500"/>
<evidence type="ECO:0000313" key="1">
    <source>
        <dbReference type="EMBL" id="OEJ95184.1"/>
    </source>
</evidence>
<keyword evidence="2" id="KW-1185">Reference proteome</keyword>
<name>A0A1D3DS86_9ACTN</name>
<protein>
    <submittedName>
        <fullName evidence="1">Uncharacterized protein</fullName>
    </submittedName>
</protein>
<dbReference type="EMBL" id="ASHX02000001">
    <property type="protein sequence ID" value="OEJ95184.1"/>
    <property type="molecule type" value="Genomic_DNA"/>
</dbReference>
<dbReference type="RefSeq" id="WP_023587412.1">
    <property type="nucleotide sequence ID" value="NZ_ASHX02000001.1"/>
</dbReference>
<evidence type="ECO:0000313" key="2">
    <source>
        <dbReference type="Proteomes" id="UP000095329"/>
    </source>
</evidence>
<reference evidence="1 2" key="1">
    <citation type="journal article" date="2013" name="Genome Announc.">
        <title>Genome Sequence of Streptomyces violaceusniger Strain SPC6, a Halotolerant Streptomycete That Exhibits Rapid Growth and Development.</title>
        <authorList>
            <person name="Chen X."/>
            <person name="Zhang B."/>
            <person name="Zhang W."/>
            <person name="Wu X."/>
            <person name="Zhang M."/>
            <person name="Chen T."/>
            <person name="Liu G."/>
            <person name="Dyson P."/>
        </authorList>
    </citation>
    <scope>NUCLEOTIDE SEQUENCE [LARGE SCALE GENOMIC DNA]</scope>
    <source>
        <strain evidence="1 2">SPC6</strain>
    </source>
</reference>
<gene>
    <name evidence="1" type="ORF">J116_012500</name>
</gene>
<comment type="caution">
    <text evidence="1">The sequence shown here is derived from an EMBL/GenBank/DDBJ whole genome shotgun (WGS) entry which is preliminary data.</text>
</comment>
<proteinExistence type="predicted"/>
<organism evidence="1 2">
    <name type="scientific">Streptomyces thermolilacinus SPC6</name>
    <dbReference type="NCBI Taxonomy" id="1306406"/>
    <lineage>
        <taxon>Bacteria</taxon>
        <taxon>Bacillati</taxon>
        <taxon>Actinomycetota</taxon>
        <taxon>Actinomycetes</taxon>
        <taxon>Kitasatosporales</taxon>
        <taxon>Streptomycetaceae</taxon>
        <taxon>Streptomyces</taxon>
    </lineage>
</organism>
<accession>A0A1D3DS86</accession>
<sequence>MVITKTKAAKVATSITGTGGVSVNFAVAEAKAEVSVGAQVEVSWGTDHQYRRNVTAKKFGNAQYGSWGHSATWEKYYELPNCQKSQRTTGGVKVANKAVGFKYWETNR</sequence>
<dbReference type="Proteomes" id="UP000095329">
    <property type="component" value="Unassembled WGS sequence"/>
</dbReference>